<dbReference type="GO" id="GO:0005524">
    <property type="term" value="F:ATP binding"/>
    <property type="evidence" value="ECO:0007669"/>
    <property type="project" value="UniProtKB-KW"/>
</dbReference>
<dbReference type="GO" id="GO:0016887">
    <property type="term" value="F:ATP hydrolysis activity"/>
    <property type="evidence" value="ECO:0007669"/>
    <property type="project" value="InterPro"/>
</dbReference>
<dbReference type="Gene3D" id="1.25.40.20">
    <property type="entry name" value="Ankyrin repeat-containing domain"/>
    <property type="match status" value="1"/>
</dbReference>
<evidence type="ECO:0000256" key="2">
    <source>
        <dbReference type="ARBA" id="ARBA00022840"/>
    </source>
</evidence>
<evidence type="ECO:0000259" key="5">
    <source>
        <dbReference type="SMART" id="SM00382"/>
    </source>
</evidence>
<feature type="repeat" description="ANK" evidence="3">
    <location>
        <begin position="102"/>
        <end position="134"/>
    </location>
</feature>
<dbReference type="InterPro" id="IPR050130">
    <property type="entry name" value="ClpA_ClpB"/>
</dbReference>
<feature type="repeat" description="ANK" evidence="3">
    <location>
        <begin position="171"/>
        <end position="203"/>
    </location>
</feature>
<dbReference type="EMBL" id="OU900096">
    <property type="protein sequence ID" value="CAG9860711.1"/>
    <property type="molecule type" value="Genomic_DNA"/>
</dbReference>
<dbReference type="InterPro" id="IPR027417">
    <property type="entry name" value="P-loop_NTPase"/>
</dbReference>
<dbReference type="OrthoDB" id="47330at2759"/>
<evidence type="ECO:0000313" key="7">
    <source>
        <dbReference type="EMBL" id="CAG9860711.1"/>
    </source>
</evidence>
<keyword evidence="8" id="KW-1185">Reference proteome</keyword>
<proteinExistence type="predicted"/>
<keyword evidence="4" id="KW-0175">Coiled coil</keyword>
<evidence type="ECO:0000259" key="6">
    <source>
        <dbReference type="SMART" id="SM01086"/>
    </source>
</evidence>
<name>A0A9N9XQ84_PHYSR</name>
<dbReference type="PANTHER" id="PTHR11638:SF93">
    <property type="entry name" value="MITOCHONDRIAL DISAGGREGASE"/>
    <property type="match status" value="1"/>
</dbReference>
<dbReference type="SMART" id="SM00382">
    <property type="entry name" value="AAA"/>
    <property type="match status" value="1"/>
</dbReference>
<dbReference type="InterPro" id="IPR002110">
    <property type="entry name" value="Ankyrin_rpt"/>
</dbReference>
<dbReference type="Proteomes" id="UP001153712">
    <property type="component" value="Chromosome 3"/>
</dbReference>
<dbReference type="PROSITE" id="PS50088">
    <property type="entry name" value="ANK_REPEAT"/>
    <property type="match status" value="2"/>
</dbReference>
<dbReference type="CDD" id="cd19499">
    <property type="entry name" value="RecA-like_ClpB_Hsp104-like"/>
    <property type="match status" value="1"/>
</dbReference>
<dbReference type="PRINTS" id="PR00300">
    <property type="entry name" value="CLPPROTEASEA"/>
</dbReference>
<evidence type="ECO:0000256" key="3">
    <source>
        <dbReference type="PROSITE-ProRule" id="PRU00023"/>
    </source>
</evidence>
<evidence type="ECO:0000256" key="1">
    <source>
        <dbReference type="ARBA" id="ARBA00022741"/>
    </source>
</evidence>
<keyword evidence="1" id="KW-0547">Nucleotide-binding</keyword>
<sequence>MFFFRIIRPVGRFTSLKNIHLYPLYNLQKQLISKYKWTRNSNDNVKSILQASSAIGLALSTVYCSNSELEEKRFFKSCLYGLIHEVKKLVQNGFDVNKRHHLGWTPLLVATVNGRYEVAEYLLKSGADPNLSDNYINPNRTANEKGMHPLEVLMIRDEEFSNVLNNRATFLGFTPLHYAVLTDNLDVVKLLVRNGANPTLESDAGHTPSMYAKEEKIKEYLEKEINIYEQKKVEKELEERRRFPLEERLKKHIVGQEGAIAIVAATVRRKENGWTDDDHPLVFLFLGSSGIGKTELAKQLANYMHKGKQQAFIRLDMSEYQEKHEVAKLIGAPPGYIGHDEGGQLTKMLKKYPNAVVLFDEVDKAHPDVLTVLLQLFDEGRLTDGQGKTIECKHAIFIMTSNLASDEIASHGLNLRREVETIKKERLSIPDSKEADQKTCDTITISRKFKDEVVKPILKRHFKRDEFLGRINEIVYFLPFSRNELIQLVAREMQIWADRARDKHKIEISWDRSVESALADGYDVNYGARSIKYEVERRVVNQLAAAHEKGFIGKGSEVQVCASWSENADSAEIRLKVKKKGLDQFIDLDQTKVSLKNLASSIFK</sequence>
<dbReference type="Pfam" id="PF10431">
    <property type="entry name" value="ClpB_D2-small"/>
    <property type="match status" value="1"/>
</dbReference>
<dbReference type="Gene3D" id="3.40.50.300">
    <property type="entry name" value="P-loop containing nucleotide triphosphate hydrolases"/>
    <property type="match status" value="1"/>
</dbReference>
<dbReference type="PROSITE" id="PS50297">
    <property type="entry name" value="ANK_REP_REGION"/>
    <property type="match status" value="2"/>
</dbReference>
<dbReference type="AlphaFoldDB" id="A0A9N9XQ84"/>
<dbReference type="Gene3D" id="1.10.8.60">
    <property type="match status" value="1"/>
</dbReference>
<dbReference type="SMART" id="SM01086">
    <property type="entry name" value="ClpB_D2-small"/>
    <property type="match status" value="1"/>
</dbReference>
<dbReference type="InterPro" id="IPR003593">
    <property type="entry name" value="AAA+_ATPase"/>
</dbReference>
<feature type="domain" description="AAA+ ATPase" evidence="5">
    <location>
        <begin position="279"/>
        <end position="423"/>
    </location>
</feature>
<feature type="domain" description="Clp ATPase C-terminal" evidence="6">
    <location>
        <begin position="480"/>
        <end position="575"/>
    </location>
</feature>
<evidence type="ECO:0008006" key="9">
    <source>
        <dbReference type="Google" id="ProtNLM"/>
    </source>
</evidence>
<evidence type="ECO:0000256" key="4">
    <source>
        <dbReference type="SAM" id="Coils"/>
    </source>
</evidence>
<dbReference type="InterPro" id="IPR036770">
    <property type="entry name" value="Ankyrin_rpt-contain_sf"/>
</dbReference>
<dbReference type="Pfam" id="PF00023">
    <property type="entry name" value="Ank"/>
    <property type="match status" value="1"/>
</dbReference>
<dbReference type="GO" id="GO:0005739">
    <property type="term" value="C:mitochondrion"/>
    <property type="evidence" value="ECO:0007669"/>
    <property type="project" value="TreeGrafter"/>
</dbReference>
<dbReference type="InterPro" id="IPR019489">
    <property type="entry name" value="Clp_ATPase_C"/>
</dbReference>
<protein>
    <recommendedName>
        <fullName evidence="9">Caseinolytic peptidase B-like protein</fullName>
    </recommendedName>
</protein>
<keyword evidence="3" id="KW-0040">ANK repeat</keyword>
<dbReference type="SUPFAM" id="SSF52540">
    <property type="entry name" value="P-loop containing nucleoside triphosphate hydrolases"/>
    <property type="match status" value="1"/>
</dbReference>
<dbReference type="Pfam" id="PF07724">
    <property type="entry name" value="AAA_2"/>
    <property type="match status" value="1"/>
</dbReference>
<organism evidence="7 8">
    <name type="scientific">Phyllotreta striolata</name>
    <name type="common">Striped flea beetle</name>
    <name type="synonym">Crioceris striolata</name>
    <dbReference type="NCBI Taxonomy" id="444603"/>
    <lineage>
        <taxon>Eukaryota</taxon>
        <taxon>Metazoa</taxon>
        <taxon>Ecdysozoa</taxon>
        <taxon>Arthropoda</taxon>
        <taxon>Hexapoda</taxon>
        <taxon>Insecta</taxon>
        <taxon>Pterygota</taxon>
        <taxon>Neoptera</taxon>
        <taxon>Endopterygota</taxon>
        <taxon>Coleoptera</taxon>
        <taxon>Polyphaga</taxon>
        <taxon>Cucujiformia</taxon>
        <taxon>Chrysomeloidea</taxon>
        <taxon>Chrysomelidae</taxon>
        <taxon>Galerucinae</taxon>
        <taxon>Alticini</taxon>
        <taxon>Phyllotreta</taxon>
    </lineage>
</organism>
<reference evidence="7" key="1">
    <citation type="submission" date="2022-01" db="EMBL/GenBank/DDBJ databases">
        <authorList>
            <person name="King R."/>
        </authorList>
    </citation>
    <scope>NUCLEOTIDE SEQUENCE</scope>
</reference>
<feature type="coiled-coil region" evidence="4">
    <location>
        <begin position="211"/>
        <end position="238"/>
    </location>
</feature>
<dbReference type="PANTHER" id="PTHR11638">
    <property type="entry name" value="ATP-DEPENDENT CLP PROTEASE"/>
    <property type="match status" value="1"/>
</dbReference>
<evidence type="ECO:0000313" key="8">
    <source>
        <dbReference type="Proteomes" id="UP001153712"/>
    </source>
</evidence>
<dbReference type="SMART" id="SM00248">
    <property type="entry name" value="ANK"/>
    <property type="match status" value="3"/>
</dbReference>
<dbReference type="GO" id="GO:0034605">
    <property type="term" value="P:cellular response to heat"/>
    <property type="evidence" value="ECO:0007669"/>
    <property type="project" value="TreeGrafter"/>
</dbReference>
<keyword evidence="2" id="KW-0067">ATP-binding</keyword>
<dbReference type="InterPro" id="IPR003959">
    <property type="entry name" value="ATPase_AAA_core"/>
</dbReference>
<accession>A0A9N9XQ84</accession>
<dbReference type="Pfam" id="PF12796">
    <property type="entry name" value="Ank_2"/>
    <property type="match status" value="1"/>
</dbReference>
<dbReference type="InterPro" id="IPR001270">
    <property type="entry name" value="ClpA/B"/>
</dbReference>
<gene>
    <name evidence="7" type="ORF">PHYEVI_LOCUS7060</name>
</gene>
<dbReference type="SUPFAM" id="SSF48403">
    <property type="entry name" value="Ankyrin repeat"/>
    <property type="match status" value="1"/>
</dbReference>